<evidence type="ECO:0000256" key="1">
    <source>
        <dbReference type="SAM" id="MobiDB-lite"/>
    </source>
</evidence>
<feature type="transmembrane region" description="Helical" evidence="2">
    <location>
        <begin position="373"/>
        <end position="405"/>
    </location>
</feature>
<dbReference type="GO" id="GO:0006506">
    <property type="term" value="P:GPI anchor biosynthetic process"/>
    <property type="evidence" value="ECO:0007669"/>
    <property type="project" value="InterPro"/>
</dbReference>
<feature type="compositionally biased region" description="Low complexity" evidence="1">
    <location>
        <begin position="712"/>
        <end position="726"/>
    </location>
</feature>
<dbReference type="PANTHER" id="PTHR21329">
    <property type="entry name" value="PHOSPHATIDYLINOSITOL N-ACETYLGLUCOSAMINYLTRANSFERASE SUBUNIT Q-RELATED"/>
    <property type="match status" value="1"/>
</dbReference>
<dbReference type="GO" id="GO:0016020">
    <property type="term" value="C:membrane"/>
    <property type="evidence" value="ECO:0007669"/>
    <property type="project" value="InterPro"/>
</dbReference>
<keyword evidence="2" id="KW-0812">Transmembrane</keyword>
<dbReference type="PANTHER" id="PTHR21329:SF3">
    <property type="entry name" value="PHOSPHATIDYLINOSITOL N-ACETYLGLUCOSAMINYLTRANSFERASE SUBUNIT Q"/>
    <property type="match status" value="1"/>
</dbReference>
<dbReference type="AlphaFoldDB" id="A0A2K5J7L8"/>
<feature type="transmembrane region" description="Helical" evidence="2">
    <location>
        <begin position="278"/>
        <end position="296"/>
    </location>
</feature>
<dbReference type="GO" id="GO:0005783">
    <property type="term" value="C:endoplasmic reticulum"/>
    <property type="evidence" value="ECO:0007669"/>
    <property type="project" value="TreeGrafter"/>
</dbReference>
<organism evidence="3 4">
    <name type="scientific">Colobus angolensis palliatus</name>
    <name type="common">Peters' Angolan colobus</name>
    <dbReference type="NCBI Taxonomy" id="336983"/>
    <lineage>
        <taxon>Eukaryota</taxon>
        <taxon>Metazoa</taxon>
        <taxon>Chordata</taxon>
        <taxon>Craniata</taxon>
        <taxon>Vertebrata</taxon>
        <taxon>Euteleostomi</taxon>
        <taxon>Mammalia</taxon>
        <taxon>Eutheria</taxon>
        <taxon>Euarchontoglires</taxon>
        <taxon>Primates</taxon>
        <taxon>Haplorrhini</taxon>
        <taxon>Catarrhini</taxon>
        <taxon>Cercopithecidae</taxon>
        <taxon>Colobinae</taxon>
        <taxon>Colobus</taxon>
    </lineage>
</organism>
<reference evidence="3" key="2">
    <citation type="submission" date="2025-09" db="UniProtKB">
        <authorList>
            <consortium name="Ensembl"/>
        </authorList>
    </citation>
    <scope>IDENTIFICATION</scope>
</reference>
<feature type="region of interest" description="Disordered" evidence="1">
    <location>
        <begin position="673"/>
        <end position="734"/>
    </location>
</feature>
<proteinExistence type="predicted"/>
<accession>A0A2K5J7L8</accession>
<dbReference type="InterPro" id="IPR007720">
    <property type="entry name" value="PigQ/GPI1"/>
</dbReference>
<feature type="transmembrane region" description="Helical" evidence="2">
    <location>
        <begin position="343"/>
        <end position="361"/>
    </location>
</feature>
<evidence type="ECO:0000256" key="2">
    <source>
        <dbReference type="SAM" id="Phobius"/>
    </source>
</evidence>
<sequence length="734" mass="80698">MVLKAFFPTCCVSADSGLLVGRWVPEHSSAVVLAVLHFPFIPVQVKQLLAQVRQASQVGVAVLGTWCHCRQEPEESLGRFLEGLGAVFPHEPWLQLCRERGGTFWSCEVTHQQAPAAPSAPGEDQVMLIFYDQRQVLLSQLHPPTVLPDRQAGATPASTGGLAAVFDTVARSEVLFRSDRFDEGPVRLSHWQSEGVEASILAELARRASGPVCLLLASLLSLVSAVGACRVFKLWPLSFVGSKLSTCEQLRHRLEHLTLIFSMRKAENSAQLMRKVNMLASVLLDVALGLTLLSWLHGRSRIGHLADALVPVADHVAEELQHLLQWLMGAPAGLKMNRALDQVLGRFFLYHIHLWISYIHLMSPFVEHILWHVGLSACLGLTVALSLLSDIIALLTFHIYCFYVYGARWGAALGRPWAWGPADARRAGPSPQLFIGTLLFTILLFLLPTTALYYLVFTLLRLLVVAVQGLIHLLVDLINSLPLYSLGLRLCRPYRLADKPTALQPRDAHLPPPQLWLPPQGLLGCPVPQAVLWGAHLPLEAERGQAGLREPNHCTAMASPLPEWCQRSWLVARALWTLLYAPEHGRLSYHTLGLEVIGGEQMWGWPARLAALHHWHCLPWDPLPTCCSHHGGEHSSPRCPEHCPMPILRTQVQRACPPQWRASWSPWGLPSGSALAGGVEGPSQDESPRARHLPAPSAKQHPACGGLKQLLSPVPSSTPSGPGPHSMNPTGFMC</sequence>
<feature type="transmembrane region" description="Helical" evidence="2">
    <location>
        <begin position="433"/>
        <end position="456"/>
    </location>
</feature>
<keyword evidence="4" id="KW-1185">Reference proteome</keyword>
<protein>
    <recommendedName>
        <fullName evidence="5">Phosphatidylinositol glycan anchor biosynthesis class Q</fullName>
    </recommendedName>
</protein>
<reference evidence="3" key="1">
    <citation type="submission" date="2025-08" db="UniProtKB">
        <authorList>
            <consortium name="Ensembl"/>
        </authorList>
    </citation>
    <scope>IDENTIFICATION</scope>
</reference>
<evidence type="ECO:0008006" key="5">
    <source>
        <dbReference type="Google" id="ProtNLM"/>
    </source>
</evidence>
<feature type="transmembrane region" description="Helical" evidence="2">
    <location>
        <begin position="462"/>
        <end position="486"/>
    </location>
</feature>
<dbReference type="Pfam" id="PF05024">
    <property type="entry name" value="Gpi1"/>
    <property type="match status" value="2"/>
</dbReference>
<evidence type="ECO:0000313" key="4">
    <source>
        <dbReference type="Proteomes" id="UP000233080"/>
    </source>
</evidence>
<dbReference type="STRING" id="336983.ENSCANP00000024761"/>
<keyword evidence="2" id="KW-0472">Membrane</keyword>
<keyword evidence="2" id="KW-1133">Transmembrane helix</keyword>
<name>A0A2K5J7L8_COLAP</name>
<dbReference type="Proteomes" id="UP000233080">
    <property type="component" value="Unassembled WGS sequence"/>
</dbReference>
<evidence type="ECO:0000313" key="3">
    <source>
        <dbReference type="Ensembl" id="ENSCANP00000024761.1"/>
    </source>
</evidence>
<dbReference type="Ensembl" id="ENSCANT00000047758.1">
    <property type="protein sequence ID" value="ENSCANP00000024761.1"/>
    <property type="gene ID" value="ENSCANG00000035773.1"/>
</dbReference>